<organism evidence="3 4">
    <name type="scientific">Jatropha curcas</name>
    <name type="common">Barbados nut</name>
    <dbReference type="NCBI Taxonomy" id="180498"/>
    <lineage>
        <taxon>Eukaryota</taxon>
        <taxon>Viridiplantae</taxon>
        <taxon>Streptophyta</taxon>
        <taxon>Embryophyta</taxon>
        <taxon>Tracheophyta</taxon>
        <taxon>Spermatophyta</taxon>
        <taxon>Magnoliopsida</taxon>
        <taxon>eudicotyledons</taxon>
        <taxon>Gunneridae</taxon>
        <taxon>Pentapetalae</taxon>
        <taxon>rosids</taxon>
        <taxon>fabids</taxon>
        <taxon>Malpighiales</taxon>
        <taxon>Euphorbiaceae</taxon>
        <taxon>Crotonoideae</taxon>
        <taxon>Jatropheae</taxon>
        <taxon>Jatropha</taxon>
    </lineage>
</organism>
<evidence type="ECO:0000313" key="4">
    <source>
        <dbReference type="Proteomes" id="UP000027138"/>
    </source>
</evidence>
<accession>A0A067KDS2</accession>
<evidence type="ECO:0000256" key="2">
    <source>
        <dbReference type="SAM" id="MobiDB-lite"/>
    </source>
</evidence>
<reference evidence="3 4" key="1">
    <citation type="journal article" date="2014" name="PLoS ONE">
        <title>Global Analysis of Gene Expression Profiles in Physic Nut (Jatropha curcas L.) Seedlings Exposed to Salt Stress.</title>
        <authorList>
            <person name="Zhang L."/>
            <person name="Zhang C."/>
            <person name="Wu P."/>
            <person name="Chen Y."/>
            <person name="Li M."/>
            <person name="Jiang H."/>
            <person name="Wu G."/>
        </authorList>
    </citation>
    <scope>NUCLEOTIDE SEQUENCE [LARGE SCALE GENOMIC DNA]</scope>
    <source>
        <strain evidence="4">cv. GZQX0401</strain>
        <tissue evidence="3">Young leaves</tissue>
    </source>
</reference>
<keyword evidence="1" id="KW-0175">Coiled coil</keyword>
<evidence type="ECO:0000256" key="1">
    <source>
        <dbReference type="SAM" id="Coils"/>
    </source>
</evidence>
<dbReference type="AlphaFoldDB" id="A0A067KDS2"/>
<protein>
    <submittedName>
        <fullName evidence="3">Uncharacterized protein</fullName>
    </submittedName>
</protein>
<evidence type="ECO:0000313" key="3">
    <source>
        <dbReference type="EMBL" id="KDP30009.1"/>
    </source>
</evidence>
<feature type="region of interest" description="Disordered" evidence="2">
    <location>
        <begin position="101"/>
        <end position="122"/>
    </location>
</feature>
<name>A0A067KDS2_JATCU</name>
<dbReference type="KEGG" id="jcu:105641404"/>
<feature type="coiled-coil region" evidence="1">
    <location>
        <begin position="166"/>
        <end position="193"/>
    </location>
</feature>
<dbReference type="EMBL" id="KK914718">
    <property type="protein sequence ID" value="KDP30009.1"/>
    <property type="molecule type" value="Genomic_DNA"/>
</dbReference>
<feature type="region of interest" description="Disordered" evidence="2">
    <location>
        <begin position="212"/>
        <end position="241"/>
    </location>
</feature>
<proteinExistence type="predicted"/>
<dbReference type="Proteomes" id="UP000027138">
    <property type="component" value="Unassembled WGS sequence"/>
</dbReference>
<feature type="region of interest" description="Disordered" evidence="2">
    <location>
        <begin position="37"/>
        <end position="65"/>
    </location>
</feature>
<dbReference type="SUPFAM" id="SSF144266">
    <property type="entry name" value="MPN010-like"/>
    <property type="match status" value="1"/>
</dbReference>
<feature type="compositionally biased region" description="Polar residues" evidence="2">
    <location>
        <begin position="101"/>
        <end position="120"/>
    </location>
</feature>
<keyword evidence="4" id="KW-1185">Reference proteome</keyword>
<sequence>MRSSGKKQKCVRDIAWGKGQRGKNAKCLQFLRNKRSKIDSKRVGPSRHIEESISDAEHTRHLATPSGLEPLSKEVFTYTQMRKYEGQAVVDHPSQSVVDDYNSLSEQHSAQQTDSGPDSSINEREIYLEDVDEGQRKRKVSVYYSHSSSASDSATSPLSAQDLAMKEQYREMKEQVEKQGEQIEQLKEILQAQIMRRLPRCPQVKEMAQNMQLLPSQPPVNSASGEDTKPTVANDTTGDVP</sequence>
<gene>
    <name evidence="3" type="ORF">JCGZ_18581</name>
</gene>
<feature type="compositionally biased region" description="Basic and acidic residues" evidence="2">
    <location>
        <begin position="37"/>
        <end position="60"/>
    </location>
</feature>